<sequence length="197" mass="22457">MTVAVQNGPHIILSGEPFLNKKTSFIESRMEYYEYCLAEWMASSWKDRKLARITIQTRPFYNMLLTLEALSFIPGQGIIYRLLLPQFIGYNTDDHFVLTDFSHAMYSDNRTRNPSMPIASGFMAPEMFQKQDPTTAVDIWAVGVLFLELLLLLPVNKMLSQSSESKARGSSQHTFQSNEKRDSRARSQISGSLQTNS</sequence>
<evidence type="ECO:0000313" key="9">
    <source>
        <dbReference type="Proteomes" id="UP000019373"/>
    </source>
</evidence>
<keyword evidence="9" id="KW-1185">Reference proteome</keyword>
<keyword evidence="4" id="KW-0418">Kinase</keyword>
<dbReference type="GO" id="GO:0004674">
    <property type="term" value="F:protein serine/threonine kinase activity"/>
    <property type="evidence" value="ECO:0007669"/>
    <property type="project" value="UniProtKB-KW"/>
</dbReference>
<keyword evidence="3" id="KW-0547">Nucleotide-binding</keyword>
<evidence type="ECO:0000256" key="5">
    <source>
        <dbReference type="ARBA" id="ARBA00022840"/>
    </source>
</evidence>
<evidence type="ECO:0000256" key="3">
    <source>
        <dbReference type="ARBA" id="ARBA00022741"/>
    </source>
</evidence>
<feature type="domain" description="Protein kinase" evidence="7">
    <location>
        <begin position="1"/>
        <end position="197"/>
    </location>
</feature>
<keyword evidence="5" id="KW-0067">ATP-binding</keyword>
<evidence type="ECO:0000256" key="4">
    <source>
        <dbReference type="ARBA" id="ARBA00022777"/>
    </source>
</evidence>
<proteinExistence type="predicted"/>
<dbReference type="Gene3D" id="1.10.510.10">
    <property type="entry name" value="Transferase(Phosphotransferase) domain 1"/>
    <property type="match status" value="1"/>
</dbReference>
<organism evidence="8 9">
    <name type="scientific">Endocarpon pusillum (strain Z07020 / HMAS-L-300199)</name>
    <name type="common">Lichen-forming fungus</name>
    <dbReference type="NCBI Taxonomy" id="1263415"/>
    <lineage>
        <taxon>Eukaryota</taxon>
        <taxon>Fungi</taxon>
        <taxon>Dikarya</taxon>
        <taxon>Ascomycota</taxon>
        <taxon>Pezizomycotina</taxon>
        <taxon>Eurotiomycetes</taxon>
        <taxon>Chaetothyriomycetidae</taxon>
        <taxon>Verrucariales</taxon>
        <taxon>Verrucariaceae</taxon>
        <taxon>Endocarpon</taxon>
    </lineage>
</organism>
<dbReference type="Proteomes" id="UP000019373">
    <property type="component" value="Unassembled WGS sequence"/>
</dbReference>
<dbReference type="GeneID" id="19236233"/>
<dbReference type="HOGENOM" id="CLU_1384161_0_0_1"/>
<feature type="compositionally biased region" description="Polar residues" evidence="6">
    <location>
        <begin position="162"/>
        <end position="177"/>
    </location>
</feature>
<evidence type="ECO:0000259" key="7">
    <source>
        <dbReference type="PROSITE" id="PS50011"/>
    </source>
</evidence>
<evidence type="ECO:0000256" key="6">
    <source>
        <dbReference type="SAM" id="MobiDB-lite"/>
    </source>
</evidence>
<evidence type="ECO:0000256" key="1">
    <source>
        <dbReference type="ARBA" id="ARBA00022527"/>
    </source>
</evidence>
<dbReference type="AlphaFoldDB" id="U1GB29"/>
<dbReference type="InterPro" id="IPR011009">
    <property type="entry name" value="Kinase-like_dom_sf"/>
</dbReference>
<dbReference type="Pfam" id="PF00069">
    <property type="entry name" value="Pkinase"/>
    <property type="match status" value="1"/>
</dbReference>
<gene>
    <name evidence="8" type="ORF">EPUS_01175</name>
</gene>
<dbReference type="SUPFAM" id="SSF56112">
    <property type="entry name" value="Protein kinase-like (PK-like)"/>
    <property type="match status" value="1"/>
</dbReference>
<keyword evidence="2" id="KW-0808">Transferase</keyword>
<evidence type="ECO:0000313" key="8">
    <source>
        <dbReference type="EMBL" id="ERF69218.1"/>
    </source>
</evidence>
<dbReference type="EMBL" id="KE721469">
    <property type="protein sequence ID" value="ERF69218.1"/>
    <property type="molecule type" value="Genomic_DNA"/>
</dbReference>
<dbReference type="PROSITE" id="PS50011">
    <property type="entry name" value="PROTEIN_KINASE_DOM"/>
    <property type="match status" value="1"/>
</dbReference>
<dbReference type="OrthoDB" id="48115at2759"/>
<protein>
    <recommendedName>
        <fullName evidence="7">Protein kinase domain-containing protein</fullName>
    </recommendedName>
</protein>
<feature type="compositionally biased region" description="Polar residues" evidence="6">
    <location>
        <begin position="186"/>
        <end position="197"/>
    </location>
</feature>
<name>U1GB29_ENDPU</name>
<dbReference type="RefSeq" id="XP_007805278.1">
    <property type="nucleotide sequence ID" value="XM_007807087.1"/>
</dbReference>
<dbReference type="PANTHER" id="PTHR24351">
    <property type="entry name" value="RIBOSOMAL PROTEIN S6 KINASE"/>
    <property type="match status" value="1"/>
</dbReference>
<feature type="region of interest" description="Disordered" evidence="6">
    <location>
        <begin position="162"/>
        <end position="197"/>
    </location>
</feature>
<dbReference type="InterPro" id="IPR000719">
    <property type="entry name" value="Prot_kinase_dom"/>
</dbReference>
<keyword evidence="1" id="KW-0723">Serine/threonine-protein kinase</keyword>
<evidence type="ECO:0000256" key="2">
    <source>
        <dbReference type="ARBA" id="ARBA00022679"/>
    </source>
</evidence>
<dbReference type="eggNOG" id="KOG0598">
    <property type="taxonomic scope" value="Eukaryota"/>
</dbReference>
<dbReference type="GO" id="GO:0005524">
    <property type="term" value="F:ATP binding"/>
    <property type="evidence" value="ECO:0007669"/>
    <property type="project" value="UniProtKB-KW"/>
</dbReference>
<accession>U1GB29</accession>
<reference evidence="9" key="1">
    <citation type="journal article" date="2014" name="BMC Genomics">
        <title>Genome characteristics reveal the impact of lichenization on lichen-forming fungus Endocarpon pusillum Hedwig (Verrucariales, Ascomycota).</title>
        <authorList>
            <person name="Wang Y.-Y."/>
            <person name="Liu B."/>
            <person name="Zhang X.-Y."/>
            <person name="Zhou Q.-M."/>
            <person name="Zhang T."/>
            <person name="Li H."/>
            <person name="Yu Y.-F."/>
            <person name="Zhang X.-L."/>
            <person name="Hao X.-Y."/>
            <person name="Wang M."/>
            <person name="Wang L."/>
            <person name="Wei J.-C."/>
        </authorList>
    </citation>
    <scope>NUCLEOTIDE SEQUENCE [LARGE SCALE GENOMIC DNA]</scope>
    <source>
        <strain evidence="9">Z07020 / HMAS-L-300199</strain>
    </source>
</reference>